<dbReference type="Pfam" id="PF19570">
    <property type="entry name" value="DUF6088"/>
    <property type="match status" value="1"/>
</dbReference>
<reference evidence="1 2" key="1">
    <citation type="submission" date="2019-08" db="EMBL/GenBank/DDBJ databases">
        <title>Selenomonas sp. mPRGC5 and Selenomonas sp. mPRGC8 isolated from ruminal fluid of dairy goat (Capra hircus).</title>
        <authorList>
            <person name="Poothong S."/>
            <person name="Nuengjamnong C."/>
            <person name="Tanasupawat S."/>
        </authorList>
    </citation>
    <scope>NUCLEOTIDE SEQUENCE [LARGE SCALE GENOMIC DNA]</scope>
    <source>
        <strain evidence="2">mPRGC8</strain>
    </source>
</reference>
<dbReference type="AlphaFoldDB" id="A0A5D6WPN9"/>
<sequence>MKMTVAKELIISQPEDKLLIAHELFLQIRGRVTKEAYAKTLSRMVNYGVLRRLGKGVYYRPQKTRFGQLPISNKEVESYYMSNNKGMLIGYKMYNRHGLTTQVAKRTEILTTMATSKTQKLNNDFFIVKAKTLLTPKVRHAIEMLEIMQHARQIEDLNTNMLGRYVERFAKSYDNETMEQILHLPNHGYKKSTIASIASILDFWKVPHTLSRHISKKSRYTSMMAEEIYATA</sequence>
<dbReference type="EMBL" id="VTOZ01000006">
    <property type="protein sequence ID" value="TYZ29800.1"/>
    <property type="molecule type" value="Genomic_DNA"/>
</dbReference>
<name>A0A5D6WPN9_9FIRM</name>
<accession>A0A5D6WPN9</accession>
<keyword evidence="2" id="KW-1185">Reference proteome</keyword>
<gene>
    <name evidence="1" type="ORF">FZ041_04235</name>
</gene>
<proteinExistence type="predicted"/>
<dbReference type="InterPro" id="IPR045738">
    <property type="entry name" value="DUF6088"/>
</dbReference>
<organism evidence="1 2">
    <name type="scientific">Selenomonas caprae</name>
    <dbReference type="NCBI Taxonomy" id="2606905"/>
    <lineage>
        <taxon>Bacteria</taxon>
        <taxon>Bacillati</taxon>
        <taxon>Bacillota</taxon>
        <taxon>Negativicutes</taxon>
        <taxon>Selenomonadales</taxon>
        <taxon>Selenomonadaceae</taxon>
        <taxon>Selenomonas</taxon>
    </lineage>
</organism>
<dbReference type="RefSeq" id="WP_149188639.1">
    <property type="nucleotide sequence ID" value="NZ_VTOZ01000006.1"/>
</dbReference>
<evidence type="ECO:0000313" key="2">
    <source>
        <dbReference type="Proteomes" id="UP000322783"/>
    </source>
</evidence>
<comment type="caution">
    <text evidence="1">The sequence shown here is derived from an EMBL/GenBank/DDBJ whole genome shotgun (WGS) entry which is preliminary data.</text>
</comment>
<protein>
    <submittedName>
        <fullName evidence="1">Uncharacterized protein</fullName>
    </submittedName>
</protein>
<evidence type="ECO:0000313" key="1">
    <source>
        <dbReference type="EMBL" id="TYZ29800.1"/>
    </source>
</evidence>
<dbReference type="Proteomes" id="UP000322783">
    <property type="component" value="Unassembled WGS sequence"/>
</dbReference>